<keyword evidence="2" id="KW-1185">Reference proteome</keyword>
<gene>
    <name evidence="1" type="ORF">L1987_17004</name>
</gene>
<protein>
    <submittedName>
        <fullName evidence="1">Uncharacterized protein</fullName>
    </submittedName>
</protein>
<reference evidence="1 2" key="2">
    <citation type="journal article" date="2022" name="Mol. Ecol. Resour.">
        <title>The genomes of chicory, endive, great burdock and yacon provide insights into Asteraceae paleo-polyploidization history and plant inulin production.</title>
        <authorList>
            <person name="Fan W."/>
            <person name="Wang S."/>
            <person name="Wang H."/>
            <person name="Wang A."/>
            <person name="Jiang F."/>
            <person name="Liu H."/>
            <person name="Zhao H."/>
            <person name="Xu D."/>
            <person name="Zhang Y."/>
        </authorList>
    </citation>
    <scope>NUCLEOTIDE SEQUENCE [LARGE SCALE GENOMIC DNA]</scope>
    <source>
        <strain evidence="2">cv. Yunnan</strain>
        <tissue evidence="1">Leaves</tissue>
    </source>
</reference>
<sequence>MKLNVVIKRDSEGTRAPWLIATSEKNVTLPQVYSECVQTCGFMQLMLILWEFLPRNEQEEQEQDINNHDYKHSCASRYFNVYTSLNNFSQNAHLPLANYQEVTHASISLKAKSLVLFFTVIPSRLAFSSSTVSN</sequence>
<proteinExistence type="predicted"/>
<evidence type="ECO:0000313" key="2">
    <source>
        <dbReference type="Proteomes" id="UP001056120"/>
    </source>
</evidence>
<accession>A0ACB9IWS9</accession>
<evidence type="ECO:0000313" key="1">
    <source>
        <dbReference type="EMBL" id="KAI3812297.1"/>
    </source>
</evidence>
<name>A0ACB9IWS9_9ASTR</name>
<reference evidence="2" key="1">
    <citation type="journal article" date="2022" name="Mol. Ecol. Resour.">
        <title>The genomes of chicory, endive, great burdock and yacon provide insights into Asteraceae palaeo-polyploidization history and plant inulin production.</title>
        <authorList>
            <person name="Fan W."/>
            <person name="Wang S."/>
            <person name="Wang H."/>
            <person name="Wang A."/>
            <person name="Jiang F."/>
            <person name="Liu H."/>
            <person name="Zhao H."/>
            <person name="Xu D."/>
            <person name="Zhang Y."/>
        </authorList>
    </citation>
    <scope>NUCLEOTIDE SEQUENCE [LARGE SCALE GENOMIC DNA]</scope>
    <source>
        <strain evidence="2">cv. Yunnan</strain>
    </source>
</reference>
<organism evidence="1 2">
    <name type="scientific">Smallanthus sonchifolius</name>
    <dbReference type="NCBI Taxonomy" id="185202"/>
    <lineage>
        <taxon>Eukaryota</taxon>
        <taxon>Viridiplantae</taxon>
        <taxon>Streptophyta</taxon>
        <taxon>Embryophyta</taxon>
        <taxon>Tracheophyta</taxon>
        <taxon>Spermatophyta</taxon>
        <taxon>Magnoliopsida</taxon>
        <taxon>eudicotyledons</taxon>
        <taxon>Gunneridae</taxon>
        <taxon>Pentapetalae</taxon>
        <taxon>asterids</taxon>
        <taxon>campanulids</taxon>
        <taxon>Asterales</taxon>
        <taxon>Asteraceae</taxon>
        <taxon>Asteroideae</taxon>
        <taxon>Heliantheae alliance</taxon>
        <taxon>Millerieae</taxon>
        <taxon>Smallanthus</taxon>
    </lineage>
</organism>
<comment type="caution">
    <text evidence="1">The sequence shown here is derived from an EMBL/GenBank/DDBJ whole genome shotgun (WGS) entry which is preliminary data.</text>
</comment>
<dbReference type="Proteomes" id="UP001056120">
    <property type="component" value="Linkage Group LG06"/>
</dbReference>
<dbReference type="EMBL" id="CM042023">
    <property type="protein sequence ID" value="KAI3812297.1"/>
    <property type="molecule type" value="Genomic_DNA"/>
</dbReference>